<keyword evidence="1" id="KW-0812">Transmembrane</keyword>
<gene>
    <name evidence="2" type="ORF">SAMN05428953_14012</name>
</gene>
<organism evidence="2 3">
    <name type="scientific">Mesorhizobium muleiense</name>
    <dbReference type="NCBI Taxonomy" id="1004279"/>
    <lineage>
        <taxon>Bacteria</taxon>
        <taxon>Pseudomonadati</taxon>
        <taxon>Pseudomonadota</taxon>
        <taxon>Alphaproteobacteria</taxon>
        <taxon>Hyphomicrobiales</taxon>
        <taxon>Phyllobacteriaceae</taxon>
        <taxon>Mesorhizobium</taxon>
    </lineage>
</organism>
<keyword evidence="1" id="KW-0472">Membrane</keyword>
<reference evidence="3" key="1">
    <citation type="submission" date="2016-10" db="EMBL/GenBank/DDBJ databases">
        <authorList>
            <person name="Varghese N."/>
            <person name="Submissions S."/>
        </authorList>
    </citation>
    <scope>NUCLEOTIDE SEQUENCE [LARGE SCALE GENOMIC DNA]</scope>
    <source>
        <strain evidence="3">CGMCC 1.11022</strain>
    </source>
</reference>
<protein>
    <submittedName>
        <fullName evidence="2">Uncharacterized protein</fullName>
    </submittedName>
</protein>
<dbReference type="EMBL" id="FNEE01000040">
    <property type="protein sequence ID" value="SDL49173.1"/>
    <property type="molecule type" value="Genomic_DNA"/>
</dbReference>
<dbReference type="Proteomes" id="UP000198894">
    <property type="component" value="Unassembled WGS sequence"/>
</dbReference>
<name>A0A1G9KIF8_9HYPH</name>
<sequence length="72" mass="8032">MSTNGMESWAVDLKDIGAIYPFQGSEVVMVIVGLVFWIGWHVLQTRQENAEIEADLAADRSGEETRAAIDRH</sequence>
<keyword evidence="3" id="KW-1185">Reference proteome</keyword>
<keyword evidence="1" id="KW-1133">Transmembrane helix</keyword>
<accession>A0A1G9KIF8</accession>
<dbReference type="RefSeq" id="WP_091600569.1">
    <property type="nucleotide sequence ID" value="NZ_FNEE01000040.1"/>
</dbReference>
<evidence type="ECO:0000256" key="1">
    <source>
        <dbReference type="SAM" id="Phobius"/>
    </source>
</evidence>
<dbReference type="AlphaFoldDB" id="A0A1G9KIF8"/>
<proteinExistence type="predicted"/>
<feature type="transmembrane region" description="Helical" evidence="1">
    <location>
        <begin position="20"/>
        <end position="40"/>
    </location>
</feature>
<evidence type="ECO:0000313" key="2">
    <source>
        <dbReference type="EMBL" id="SDL49173.1"/>
    </source>
</evidence>
<evidence type="ECO:0000313" key="3">
    <source>
        <dbReference type="Proteomes" id="UP000198894"/>
    </source>
</evidence>